<evidence type="ECO:0000313" key="11">
    <source>
        <dbReference type="Proteomes" id="UP000321638"/>
    </source>
</evidence>
<keyword evidence="8 9" id="KW-0472">Membrane</keyword>
<keyword evidence="6 9" id="KW-0812">Transmembrane</keyword>
<organism evidence="10 11">
    <name type="scientific">Vineibacter terrae</name>
    <dbReference type="NCBI Taxonomy" id="2586908"/>
    <lineage>
        <taxon>Bacteria</taxon>
        <taxon>Pseudomonadati</taxon>
        <taxon>Pseudomonadota</taxon>
        <taxon>Alphaproteobacteria</taxon>
        <taxon>Hyphomicrobiales</taxon>
        <taxon>Vineibacter</taxon>
    </lineage>
</organism>
<evidence type="ECO:0000256" key="8">
    <source>
        <dbReference type="ARBA" id="ARBA00023136"/>
    </source>
</evidence>
<dbReference type="Proteomes" id="UP000321638">
    <property type="component" value="Unassembled WGS sequence"/>
</dbReference>
<dbReference type="AlphaFoldDB" id="A0A5C8PNQ6"/>
<keyword evidence="11" id="KW-1185">Reference proteome</keyword>
<feature type="transmembrane region" description="Helical" evidence="9">
    <location>
        <begin position="6"/>
        <end position="27"/>
    </location>
</feature>
<dbReference type="GO" id="GO:0008120">
    <property type="term" value="F:ceramide glucosyltransferase activity"/>
    <property type="evidence" value="ECO:0007669"/>
    <property type="project" value="TreeGrafter"/>
</dbReference>
<comment type="subcellular location">
    <subcellularLocation>
        <location evidence="1">Membrane</location>
        <topology evidence="1">Multi-pass membrane protein</topology>
    </subcellularLocation>
</comment>
<dbReference type="Gene3D" id="3.90.550.10">
    <property type="entry name" value="Spore Coat Polysaccharide Biosynthesis Protein SpsA, Chain A"/>
    <property type="match status" value="1"/>
</dbReference>
<reference evidence="10 11" key="1">
    <citation type="submission" date="2019-06" db="EMBL/GenBank/DDBJ databases">
        <title>New taxonomy in bacterial strain CC-CFT640, isolated from vineyard.</title>
        <authorList>
            <person name="Lin S.-Y."/>
            <person name="Tsai C.-F."/>
            <person name="Young C.-C."/>
        </authorList>
    </citation>
    <scope>NUCLEOTIDE SEQUENCE [LARGE SCALE GENOMIC DNA]</scope>
    <source>
        <strain evidence="10 11">CC-CFT640</strain>
    </source>
</reference>
<gene>
    <name evidence="10" type="ORF">FHP25_13490</name>
</gene>
<sequence>MPPLEYVVTIAGAASLLCGVLTFVAALDQRRRVGRPREQCAVPVTVIIPVTGAAPSLDDLYRRLRHQTCPPTRLLLAVESESDPAYRRAIGLAGASAFPIDVVVAGLACHGTQKCHNLAVALRREDLLEEYVVLADADIAPEPTWLSDLLIRVQRRTADIVTGYRWPMPTAVNLPTMLYAWLDRAVATLPKWDFLGLCWGGSLAARRDTLRAMAAADVLGHAVTDDLALADAARAQSMRVTFRSTVLLPTPAAHTWESLLAFGIRQYQFVRLYRPSAWWLAVVIVAVNLLCSDALVVLAFSSGAAALLLLANGLVMLLICLVRFDISMRCAATAPGPRHEWLFLLMPFAGVLLHNLHAFVLLRSWSCRQVVWGRWTYRLEGLQVVGIRRSGWGARDAAAPGEVDAVIGQ</sequence>
<keyword evidence="4" id="KW-0328">Glycosyltransferase</keyword>
<comment type="pathway">
    <text evidence="2">Lipid metabolism; sphingolipid metabolism.</text>
</comment>
<dbReference type="SUPFAM" id="SSF53448">
    <property type="entry name" value="Nucleotide-diphospho-sugar transferases"/>
    <property type="match status" value="1"/>
</dbReference>
<evidence type="ECO:0000256" key="6">
    <source>
        <dbReference type="ARBA" id="ARBA00022692"/>
    </source>
</evidence>
<evidence type="ECO:0000256" key="5">
    <source>
        <dbReference type="ARBA" id="ARBA00022679"/>
    </source>
</evidence>
<keyword evidence="5 10" id="KW-0808">Transferase</keyword>
<evidence type="ECO:0000256" key="4">
    <source>
        <dbReference type="ARBA" id="ARBA00022676"/>
    </source>
</evidence>
<evidence type="ECO:0000256" key="9">
    <source>
        <dbReference type="SAM" id="Phobius"/>
    </source>
</evidence>
<feature type="transmembrane region" description="Helical" evidence="9">
    <location>
        <begin position="277"/>
        <end position="298"/>
    </location>
</feature>
<dbReference type="CDD" id="cd00761">
    <property type="entry name" value="Glyco_tranf_GTA_type"/>
    <property type="match status" value="1"/>
</dbReference>
<evidence type="ECO:0000256" key="7">
    <source>
        <dbReference type="ARBA" id="ARBA00022989"/>
    </source>
</evidence>
<dbReference type="PANTHER" id="PTHR12726:SF0">
    <property type="entry name" value="CERAMIDE GLUCOSYLTRANSFERASE"/>
    <property type="match status" value="1"/>
</dbReference>
<feature type="transmembrane region" description="Helical" evidence="9">
    <location>
        <begin position="304"/>
        <end position="322"/>
    </location>
</feature>
<dbReference type="Pfam" id="PF13506">
    <property type="entry name" value="Glyco_transf_21"/>
    <property type="match status" value="1"/>
</dbReference>
<proteinExistence type="predicted"/>
<keyword evidence="7 9" id="KW-1133">Transmembrane helix</keyword>
<evidence type="ECO:0000313" key="10">
    <source>
        <dbReference type="EMBL" id="TXL75661.1"/>
    </source>
</evidence>
<feature type="transmembrane region" description="Helical" evidence="9">
    <location>
        <begin position="342"/>
        <end position="362"/>
    </location>
</feature>
<dbReference type="PANTHER" id="PTHR12726">
    <property type="entry name" value="CERAMIDE GLUCOSYLTRANSFERASE"/>
    <property type="match status" value="1"/>
</dbReference>
<evidence type="ECO:0000256" key="2">
    <source>
        <dbReference type="ARBA" id="ARBA00004760"/>
    </source>
</evidence>
<dbReference type="OrthoDB" id="9771846at2"/>
<comment type="pathway">
    <text evidence="3">Sphingolipid metabolism.</text>
</comment>
<dbReference type="EMBL" id="VDUZ01000013">
    <property type="protein sequence ID" value="TXL75661.1"/>
    <property type="molecule type" value="Genomic_DNA"/>
</dbReference>
<name>A0A5C8PNQ6_9HYPH</name>
<dbReference type="InterPro" id="IPR029044">
    <property type="entry name" value="Nucleotide-diphossugar_trans"/>
</dbReference>
<comment type="caution">
    <text evidence="10">The sequence shown here is derived from an EMBL/GenBank/DDBJ whole genome shotgun (WGS) entry which is preliminary data.</text>
</comment>
<protein>
    <submittedName>
        <fullName evidence="10">Glycosyltransferase</fullName>
    </submittedName>
</protein>
<dbReference type="GO" id="GO:0016020">
    <property type="term" value="C:membrane"/>
    <property type="evidence" value="ECO:0007669"/>
    <property type="project" value="UniProtKB-SubCell"/>
</dbReference>
<evidence type="ECO:0000256" key="3">
    <source>
        <dbReference type="ARBA" id="ARBA00004991"/>
    </source>
</evidence>
<evidence type="ECO:0000256" key="1">
    <source>
        <dbReference type="ARBA" id="ARBA00004141"/>
    </source>
</evidence>
<accession>A0A5C8PNQ6</accession>
<dbReference type="GO" id="GO:0006679">
    <property type="term" value="P:glucosylceramide biosynthetic process"/>
    <property type="evidence" value="ECO:0007669"/>
    <property type="project" value="TreeGrafter"/>
</dbReference>
<dbReference type="InterPro" id="IPR025993">
    <property type="entry name" value="Ceramide_glucosylTrfase"/>
</dbReference>